<organism evidence="6 7">
    <name type="scientific">Populus trichocarpa</name>
    <name type="common">Western balsam poplar</name>
    <name type="synonym">Populus balsamifera subsp. trichocarpa</name>
    <dbReference type="NCBI Taxonomy" id="3694"/>
    <lineage>
        <taxon>Eukaryota</taxon>
        <taxon>Viridiplantae</taxon>
        <taxon>Streptophyta</taxon>
        <taxon>Embryophyta</taxon>
        <taxon>Tracheophyta</taxon>
        <taxon>Spermatophyta</taxon>
        <taxon>Magnoliopsida</taxon>
        <taxon>eudicotyledons</taxon>
        <taxon>Gunneridae</taxon>
        <taxon>Pentapetalae</taxon>
        <taxon>rosids</taxon>
        <taxon>fabids</taxon>
        <taxon>Malpighiales</taxon>
        <taxon>Salicaceae</taxon>
        <taxon>Saliceae</taxon>
        <taxon>Populus</taxon>
    </lineage>
</organism>
<dbReference type="Pfam" id="PF00560">
    <property type="entry name" value="LRR_1"/>
    <property type="match status" value="1"/>
</dbReference>
<dbReference type="Pfam" id="PF23598">
    <property type="entry name" value="LRR_14"/>
    <property type="match status" value="1"/>
</dbReference>
<dbReference type="FunFam" id="3.80.10.10:FF:000405">
    <property type="entry name" value="Plant intracellular Ras-group-related LRR protein 4"/>
    <property type="match status" value="1"/>
</dbReference>
<dbReference type="InterPro" id="IPR055414">
    <property type="entry name" value="LRR_R13L4/SHOC2-like"/>
</dbReference>
<dbReference type="ExpressionAtlas" id="A0A2K2AED8">
    <property type="expression patterns" value="baseline and differential"/>
</dbReference>
<gene>
    <name evidence="6" type="ORF">POPTR_005G098600</name>
</gene>
<dbReference type="SUPFAM" id="SSF52058">
    <property type="entry name" value="L domain-like"/>
    <property type="match status" value="1"/>
</dbReference>
<dbReference type="EMBL" id="CM009294">
    <property type="protein sequence ID" value="RQO90322.1"/>
    <property type="molecule type" value="Genomic_DNA"/>
</dbReference>
<dbReference type="InterPro" id="IPR003591">
    <property type="entry name" value="Leu-rich_rpt_typical-subtyp"/>
</dbReference>
<dbReference type="PANTHER" id="PTHR48051">
    <property type="match status" value="1"/>
</dbReference>
<dbReference type="InterPro" id="IPR032675">
    <property type="entry name" value="LRR_dom_sf"/>
</dbReference>
<keyword evidence="7" id="KW-1185">Reference proteome</keyword>
<dbReference type="AlphaFoldDB" id="A0A2K2AED8"/>
<evidence type="ECO:0000256" key="4">
    <source>
        <dbReference type="ARBA" id="ARBA00037519"/>
    </source>
</evidence>
<name>A0A2K2AED8_POPTR</name>
<proteinExistence type="inferred from homology"/>
<evidence type="ECO:0000313" key="6">
    <source>
        <dbReference type="EMBL" id="PNT35893.1"/>
    </source>
</evidence>
<dbReference type="InterPro" id="IPR050216">
    <property type="entry name" value="LRR_domain-containing"/>
</dbReference>
<dbReference type="Proteomes" id="UP000006729">
    <property type="component" value="Chromosome 5"/>
</dbReference>
<comment type="function">
    <text evidence="4">Leucine-rich repeat protein that likely mediates protein interactions, possibly in the context of signal transduction.</text>
</comment>
<dbReference type="SMART" id="SM00365">
    <property type="entry name" value="LRR_SD22"/>
    <property type="match status" value="4"/>
</dbReference>
<dbReference type="FunCoup" id="A0A2K2AED8">
    <property type="interactions" value="1728"/>
</dbReference>
<reference evidence="6" key="2">
    <citation type="submission" date="2017-07" db="EMBL/GenBank/DDBJ databases">
        <title>WGS assembly of Populus trichocarpa.</title>
        <authorList>
            <person name="Tuskan G."/>
            <person name="Difazio S."/>
            <person name="Jansson S."/>
            <person name="Bohlmann J."/>
            <person name="Grigoriev I."/>
            <person name="Hellsten U."/>
            <person name="Putnam N."/>
            <person name="Ralph S."/>
            <person name="Rombauts S."/>
            <person name="Salamov A."/>
            <person name="Schein J."/>
            <person name="Sterck L."/>
            <person name="Aerts A."/>
            <person name="Bhalerao R."/>
            <person name="Bhalerao R."/>
            <person name="Blaudez D."/>
            <person name="Boerjan W."/>
            <person name="Brun A."/>
            <person name="Brunner A."/>
            <person name="Busov V."/>
            <person name="Campbell M."/>
            <person name="Carlson J."/>
            <person name="Chalot M."/>
            <person name="Chapman J."/>
            <person name="Chen G."/>
            <person name="Cooper D."/>
            <person name="Coutinho P."/>
            <person name="Couturier J."/>
            <person name="Covert S."/>
            <person name="Cronk Q."/>
            <person name="Cunningham R."/>
            <person name="Davis J."/>
            <person name="Degroeve S."/>
            <person name="Dejardin A."/>
            <person name="Depamphilis C."/>
            <person name="Detter J."/>
            <person name="Dirks B."/>
            <person name="Dubchak I."/>
            <person name="Duplessis S."/>
            <person name="Ehlting J."/>
            <person name="Ellis B."/>
            <person name="Gendler K."/>
            <person name="Goodstein D."/>
            <person name="Gribskov M."/>
            <person name="Grimwood J."/>
            <person name="Groover A."/>
            <person name="Gunter L."/>
            <person name="Hamberger B."/>
            <person name="Heinze B."/>
            <person name="Helariutta Y."/>
            <person name="Henrissat B."/>
            <person name="Holligan D."/>
            <person name="Holt R."/>
            <person name="Huang W."/>
            <person name="Islam-Faridi N."/>
            <person name="Jones S."/>
            <person name="Jones-Rhoades M."/>
            <person name="Jorgensen R."/>
            <person name="Joshi C."/>
            <person name="Kangasjarvi J."/>
            <person name="Karlsson J."/>
            <person name="Kelleher C."/>
            <person name="Kirkpatrick R."/>
            <person name="Kirst M."/>
            <person name="Kohler A."/>
            <person name="Kalluri U."/>
            <person name="Larimer F."/>
            <person name="Leebens-Mack J."/>
            <person name="Leple J."/>
            <person name="Locascio P."/>
            <person name="Lou Y."/>
            <person name="Lucas S."/>
            <person name="Martin F."/>
            <person name="Montanini B."/>
            <person name="Napoli C."/>
            <person name="Nelson D."/>
            <person name="Nelson C."/>
            <person name="Nieminen K."/>
            <person name="Nilsson O."/>
            <person name="Pereda V."/>
            <person name="Peter G."/>
            <person name="Philippe R."/>
            <person name="Pilate G."/>
            <person name="Poliakov A."/>
            <person name="Razumovskaya J."/>
            <person name="Richardson P."/>
            <person name="Rinaldi C."/>
            <person name="Ritland K."/>
            <person name="Rouze P."/>
            <person name="Ryaboy D."/>
            <person name="Schmutz J."/>
            <person name="Schrader J."/>
            <person name="Segerman B."/>
            <person name="Shin H."/>
            <person name="Siddiqui A."/>
            <person name="Sterky F."/>
            <person name="Terry A."/>
            <person name="Tsai C."/>
            <person name="Uberbacher E."/>
            <person name="Unneberg P."/>
            <person name="Vahala J."/>
            <person name="Wall K."/>
            <person name="Wessler S."/>
            <person name="Yang G."/>
            <person name="Yin T."/>
            <person name="Douglas C."/>
            <person name="Marra M."/>
            <person name="Sandberg G."/>
            <person name="Van De Peer Y."/>
            <person name="Rokhsar D."/>
        </authorList>
    </citation>
    <scope>NUCLEOTIDE SEQUENCE</scope>
    <source>
        <strain evidence="6">Nisqually-1</strain>
    </source>
</reference>
<evidence type="ECO:0000259" key="5">
    <source>
        <dbReference type="Pfam" id="PF23598"/>
    </source>
</evidence>
<dbReference type="GO" id="GO:0035556">
    <property type="term" value="P:intracellular signal transduction"/>
    <property type="evidence" value="ECO:0000318"/>
    <property type="project" value="GO_Central"/>
</dbReference>
<dbReference type="STRING" id="3694.A0A2K2AED8"/>
<feature type="domain" description="Disease resistance R13L4/SHOC-2-like LRR" evidence="5">
    <location>
        <begin position="337"/>
        <end position="459"/>
    </location>
</feature>
<dbReference type="PROSITE" id="PS51450">
    <property type="entry name" value="LRR"/>
    <property type="match status" value="3"/>
</dbReference>
<accession>A0A2K2AED8</accession>
<evidence type="ECO:0000256" key="3">
    <source>
        <dbReference type="ARBA" id="ARBA00023786"/>
    </source>
</evidence>
<evidence type="ECO:0000256" key="1">
    <source>
        <dbReference type="ARBA" id="ARBA00022614"/>
    </source>
</evidence>
<protein>
    <recommendedName>
        <fullName evidence="5">Disease resistance R13L4/SHOC-2-like LRR domain-containing protein</fullName>
    </recommendedName>
</protein>
<keyword evidence="1" id="KW-0433">Leucine-rich repeat</keyword>
<dbReference type="InParanoid" id="A0A2K2AED8"/>
<comment type="similarity">
    <text evidence="3">Belongs to the SHOC2 family.</text>
</comment>
<sequence>MEITNVKSVDQAVEEIMRIHRSLPTRPGIEEVEAAKTLIRNVEKEEQARMEAISKQTKTPDVPQELFMILQEMQKQLSFFQTKEQKLEAVKLLDLENVHNLFDEFIQRASKCLSWPPPPPTSSSPTSVSGFGSSSNYANGGSSSFKGSAAAAAAGSSSIDRSSMATTSGLYYAEKEPTRSAELFTRDDSYVKKAKSSLYSDGIGVFSTPQIVDSTLKASSISSSQDGEKLSLIKLASLIEVSSKKGTQELNLQNKLMDQVDWLPDSIGKLSSLVTLDLSENRIVALPETIGGLSSLTKLDLHSNRIGELPGSIGDLLSLVALDVRGNQLSFLPATFGRLVRLQDLDLSSNRLSSLPDTIGSLVSLKKLNVETNDIEEIPHTIGKCSSLKELRADYNRLKALPEAVGKIETLEVLSVRYNNIKQLPTTMSSLLSLKELDVSFNELESVPESLCFATSLVKMNIGNNFADMQSLPRSIGNLENLEELDISNNQIHALPDSFRMLTRLRILRAEENPLEVPPRHIAEKGAQAAVQYMVELVEKSDVKVQPVKQKKSWAQICFFSKSNKRKRNGLDYVKA</sequence>
<dbReference type="SMART" id="SM00364">
    <property type="entry name" value="LRR_BAC"/>
    <property type="match status" value="9"/>
</dbReference>
<dbReference type="EMBL" id="CM009294">
    <property type="protein sequence ID" value="RQO90321.1"/>
    <property type="molecule type" value="Genomic_DNA"/>
</dbReference>
<dbReference type="InterPro" id="IPR001611">
    <property type="entry name" value="Leu-rich_rpt"/>
</dbReference>
<evidence type="ECO:0000256" key="2">
    <source>
        <dbReference type="ARBA" id="ARBA00022737"/>
    </source>
</evidence>
<keyword evidence="2" id="KW-0677">Repeat</keyword>
<dbReference type="PRINTS" id="PR00019">
    <property type="entry name" value="LEURICHRPT"/>
</dbReference>
<reference evidence="6 7" key="1">
    <citation type="journal article" date="2006" name="Science">
        <title>The genome of black cottonwood, Populus trichocarpa (Torr. &amp; Gray).</title>
        <authorList>
            <person name="Tuskan G.A."/>
            <person name="Difazio S."/>
            <person name="Jansson S."/>
            <person name="Bohlmann J."/>
            <person name="Grigoriev I."/>
            <person name="Hellsten U."/>
            <person name="Putnam N."/>
            <person name="Ralph S."/>
            <person name="Rombauts S."/>
            <person name="Salamov A."/>
            <person name="Schein J."/>
            <person name="Sterck L."/>
            <person name="Aerts A."/>
            <person name="Bhalerao R.R."/>
            <person name="Bhalerao R.P."/>
            <person name="Blaudez D."/>
            <person name="Boerjan W."/>
            <person name="Brun A."/>
            <person name="Brunner A."/>
            <person name="Busov V."/>
            <person name="Campbell M."/>
            <person name="Carlson J."/>
            <person name="Chalot M."/>
            <person name="Chapman J."/>
            <person name="Chen G.L."/>
            <person name="Cooper D."/>
            <person name="Coutinho P.M."/>
            <person name="Couturier J."/>
            <person name="Covert S."/>
            <person name="Cronk Q."/>
            <person name="Cunningham R."/>
            <person name="Davis J."/>
            <person name="Degroeve S."/>
            <person name="Dejardin A."/>
            <person name="Depamphilis C."/>
            <person name="Detter J."/>
            <person name="Dirks B."/>
            <person name="Dubchak I."/>
            <person name="Duplessis S."/>
            <person name="Ehlting J."/>
            <person name="Ellis B."/>
            <person name="Gendler K."/>
            <person name="Goodstein D."/>
            <person name="Gribskov M."/>
            <person name="Grimwood J."/>
            <person name="Groover A."/>
            <person name="Gunter L."/>
            <person name="Hamberger B."/>
            <person name="Heinze B."/>
            <person name="Helariutta Y."/>
            <person name="Henrissat B."/>
            <person name="Holligan D."/>
            <person name="Holt R."/>
            <person name="Huang W."/>
            <person name="Islam-Faridi N."/>
            <person name="Jones S."/>
            <person name="Jones-Rhoades M."/>
            <person name="Jorgensen R."/>
            <person name="Joshi C."/>
            <person name="Kangasjarvi J."/>
            <person name="Karlsson J."/>
            <person name="Kelleher C."/>
            <person name="Kirkpatrick R."/>
            <person name="Kirst M."/>
            <person name="Kohler A."/>
            <person name="Kalluri U."/>
            <person name="Larimer F."/>
            <person name="Leebens-Mack J."/>
            <person name="Leple J.C."/>
            <person name="Locascio P."/>
            <person name="Lou Y."/>
            <person name="Lucas S."/>
            <person name="Martin F."/>
            <person name="Montanini B."/>
            <person name="Napoli C."/>
            <person name="Nelson D.R."/>
            <person name="Nelson C."/>
            <person name="Nieminen K."/>
            <person name="Nilsson O."/>
            <person name="Pereda V."/>
            <person name="Peter G."/>
            <person name="Philippe R."/>
            <person name="Pilate G."/>
            <person name="Poliakov A."/>
            <person name="Razumovskaya J."/>
            <person name="Richardson P."/>
            <person name="Rinaldi C."/>
            <person name="Ritland K."/>
            <person name="Rouze P."/>
            <person name="Ryaboy D."/>
            <person name="Schmutz J."/>
            <person name="Schrader J."/>
            <person name="Segerman B."/>
            <person name="Shin H."/>
            <person name="Siddiqui A."/>
            <person name="Sterky F."/>
            <person name="Terry A."/>
            <person name="Tsai C.J."/>
            <person name="Uberbacher E."/>
            <person name="Unneberg P."/>
            <person name="Vahala J."/>
            <person name="Wall K."/>
            <person name="Wessler S."/>
            <person name="Yang G."/>
            <person name="Yin T."/>
            <person name="Douglas C."/>
            <person name="Marra M."/>
            <person name="Sandberg G."/>
            <person name="Van de Peer Y."/>
            <person name="Rokhsar D."/>
        </authorList>
    </citation>
    <scope>NUCLEOTIDE SEQUENCE [LARGE SCALE GENOMIC DNA]</scope>
    <source>
        <strain evidence="7">cv. Nisqually</strain>
        <strain evidence="6">Nisqually-1</strain>
    </source>
</reference>
<evidence type="ECO:0000313" key="7">
    <source>
        <dbReference type="Proteomes" id="UP000006729"/>
    </source>
</evidence>
<dbReference type="Pfam" id="PF13855">
    <property type="entry name" value="LRR_8"/>
    <property type="match status" value="1"/>
</dbReference>
<dbReference type="Gene3D" id="3.80.10.10">
    <property type="entry name" value="Ribonuclease Inhibitor"/>
    <property type="match status" value="3"/>
</dbReference>
<dbReference type="SMART" id="SM00369">
    <property type="entry name" value="LRR_TYP"/>
    <property type="match status" value="8"/>
</dbReference>
<dbReference type="EMBL" id="CM009294">
    <property type="protein sequence ID" value="PNT35893.1"/>
    <property type="molecule type" value="Genomic_DNA"/>
</dbReference>
<dbReference type="PANTHER" id="PTHR48051:SF1">
    <property type="entry name" value="RAS SUPPRESSOR PROTEIN 1"/>
    <property type="match status" value="1"/>
</dbReference>